<evidence type="ECO:0000259" key="3">
    <source>
        <dbReference type="PROSITE" id="PS50853"/>
    </source>
</evidence>
<dbReference type="Gene3D" id="2.60.120.260">
    <property type="entry name" value="Galactose-binding domain-like"/>
    <property type="match status" value="1"/>
</dbReference>
<dbReference type="InterPro" id="IPR036116">
    <property type="entry name" value="FN3_sf"/>
</dbReference>
<keyword evidence="5" id="KW-1185">Reference proteome</keyword>
<dbReference type="RefSeq" id="WP_108370219.1">
    <property type="nucleotide sequence ID" value="NZ_CP028811.1"/>
</dbReference>
<dbReference type="Gene3D" id="2.60.40.3080">
    <property type="match status" value="1"/>
</dbReference>
<sequence>MKKLLLFTGLLLGSLSMYAQLTCATATNISGSGTFVCPAITGTYPSGTGLCIAGTATPKAIWYKFTPSASGLLSVTSVIAANPVASTDTRLSIYSGTCAAYTCVDYNDDINEAGGDYRSVLNNITVTANTTYYIVWDNRWSATGFSFEVTFTPQTCFQPTGFTYTAPPTTTSVSLGWTEPAQGFPSGYDFEYGPKGFTQGTGTMLSTADTSIALTTLSPNSIYDFYIRSNCGFGDYSVWAGPISFATVFTSAPTPYNTSFEETNFGFIGWTQDAPDNYAGETWSVYPAGVGSTLVQDGANMALIFAGTVAQGNNDVWLLSRGVDLTANAPVTVSYYIRNYLGTGATGSSTYELKAGMTQDIAGMTIPVAAETVSDVTYVQKTYTFTPATTGTYYLGFHSTNAANTTAQATFLDNVSVSQVLGTEDVLASQFSVYPNPTSNVVNISNTLDAMITKVTITDLKGRTVKSNNVAAASNIQISTSDLSSGVYMLNITSDKGTVVKKIIKK</sequence>
<dbReference type="Gene3D" id="2.60.40.10">
    <property type="entry name" value="Immunoglobulins"/>
    <property type="match status" value="1"/>
</dbReference>
<dbReference type="NCBIfam" id="TIGR04183">
    <property type="entry name" value="Por_Secre_tail"/>
    <property type="match status" value="1"/>
</dbReference>
<evidence type="ECO:0000256" key="2">
    <source>
        <dbReference type="SAM" id="SignalP"/>
    </source>
</evidence>
<evidence type="ECO:0000256" key="1">
    <source>
        <dbReference type="ARBA" id="ARBA00022729"/>
    </source>
</evidence>
<dbReference type="AlphaFoldDB" id="A0A2S0RDE0"/>
<keyword evidence="1 2" id="KW-0732">Signal</keyword>
<dbReference type="KEGG" id="fmg:HYN48_05800"/>
<name>A0A2S0RDE0_9FLAO</name>
<dbReference type="InterPro" id="IPR026444">
    <property type="entry name" value="Secre_tail"/>
</dbReference>
<protein>
    <recommendedName>
        <fullName evidence="3">Fibronectin type-III domain-containing protein</fullName>
    </recommendedName>
</protein>
<dbReference type="SUPFAM" id="SSF49265">
    <property type="entry name" value="Fibronectin type III"/>
    <property type="match status" value="1"/>
</dbReference>
<dbReference type="CDD" id="cd00063">
    <property type="entry name" value="FN3"/>
    <property type="match status" value="1"/>
</dbReference>
<proteinExistence type="predicted"/>
<feature type="signal peptide" evidence="2">
    <location>
        <begin position="1"/>
        <end position="19"/>
    </location>
</feature>
<dbReference type="Proteomes" id="UP000244193">
    <property type="component" value="Chromosome"/>
</dbReference>
<dbReference type="Pfam" id="PF00041">
    <property type="entry name" value="fn3"/>
    <property type="match status" value="1"/>
</dbReference>
<accession>A0A2S0RDE0</accession>
<dbReference type="Pfam" id="PF18962">
    <property type="entry name" value="Por_Secre_tail"/>
    <property type="match status" value="1"/>
</dbReference>
<evidence type="ECO:0000313" key="5">
    <source>
        <dbReference type="Proteomes" id="UP000244193"/>
    </source>
</evidence>
<gene>
    <name evidence="4" type="ORF">HYN48_05800</name>
</gene>
<dbReference type="OrthoDB" id="1401747at2"/>
<reference evidence="4 5" key="1">
    <citation type="submission" date="2018-04" db="EMBL/GenBank/DDBJ databases">
        <title>Genome sequencing of Flavobacterium sp. HYN0048.</title>
        <authorList>
            <person name="Yi H."/>
            <person name="Baek C."/>
        </authorList>
    </citation>
    <scope>NUCLEOTIDE SEQUENCE [LARGE SCALE GENOMIC DNA]</scope>
    <source>
        <strain evidence="4 5">HYN0048</strain>
    </source>
</reference>
<evidence type="ECO:0000313" key="4">
    <source>
        <dbReference type="EMBL" id="AWA29635.1"/>
    </source>
</evidence>
<dbReference type="EMBL" id="CP028811">
    <property type="protein sequence ID" value="AWA29635.1"/>
    <property type="molecule type" value="Genomic_DNA"/>
</dbReference>
<feature type="chain" id="PRO_5015577223" description="Fibronectin type-III domain-containing protein" evidence="2">
    <location>
        <begin position="20"/>
        <end position="506"/>
    </location>
</feature>
<feature type="domain" description="Fibronectin type-III" evidence="3">
    <location>
        <begin position="158"/>
        <end position="254"/>
    </location>
</feature>
<dbReference type="InterPro" id="IPR003961">
    <property type="entry name" value="FN3_dom"/>
</dbReference>
<dbReference type="PROSITE" id="PS50853">
    <property type="entry name" value="FN3"/>
    <property type="match status" value="1"/>
</dbReference>
<dbReference type="InterPro" id="IPR013783">
    <property type="entry name" value="Ig-like_fold"/>
</dbReference>
<organism evidence="4 5">
    <name type="scientific">Flavobacterium magnum</name>
    <dbReference type="NCBI Taxonomy" id="2162713"/>
    <lineage>
        <taxon>Bacteria</taxon>
        <taxon>Pseudomonadati</taxon>
        <taxon>Bacteroidota</taxon>
        <taxon>Flavobacteriia</taxon>
        <taxon>Flavobacteriales</taxon>
        <taxon>Flavobacteriaceae</taxon>
        <taxon>Flavobacterium</taxon>
    </lineage>
</organism>